<dbReference type="EMBL" id="NDXW01000001">
    <property type="protein sequence ID" value="RDH43526.1"/>
    <property type="molecule type" value="Genomic_DNA"/>
</dbReference>
<dbReference type="PANTHER" id="PTHR30204:SF90">
    <property type="entry name" value="HTH-TYPE TRANSCRIPTIONAL ACTIVATOR MTA"/>
    <property type="match status" value="1"/>
</dbReference>
<proteinExistence type="predicted"/>
<sequence>MLTVTQIAKKFSISRATVLYYERMGLLQPCTRSENGYRWYGDNAVKQLETIIAYRSFGVPVAQIHTLLKRGDNKTQEEILQDQFNHLEVEIKKLRKQQKAIVTLLQQPKLLEENMVTKQRWVEIMQAAGFNEQDMQNWHRQFEKMEPEEHQKFLESLGIDPEEIKRIRRL</sequence>
<dbReference type="InterPro" id="IPR000551">
    <property type="entry name" value="MerR-type_HTH_dom"/>
</dbReference>
<evidence type="ECO:0000256" key="1">
    <source>
        <dbReference type="ARBA" id="ARBA00023125"/>
    </source>
</evidence>
<gene>
    <name evidence="3" type="ORF">B9G39_08770</name>
</gene>
<dbReference type="SUPFAM" id="SSF46955">
    <property type="entry name" value="Putative DNA-binding domain"/>
    <property type="match status" value="1"/>
</dbReference>
<comment type="caution">
    <text evidence="3">The sequence shown here is derived from an EMBL/GenBank/DDBJ whole genome shotgun (WGS) entry which is preliminary data.</text>
</comment>
<dbReference type="InterPro" id="IPR009061">
    <property type="entry name" value="DNA-bd_dom_put_sf"/>
</dbReference>
<dbReference type="Gene3D" id="1.10.1660.10">
    <property type="match status" value="1"/>
</dbReference>
<evidence type="ECO:0000313" key="3">
    <source>
        <dbReference type="EMBL" id="RDH43526.1"/>
    </source>
</evidence>
<dbReference type="PANTHER" id="PTHR30204">
    <property type="entry name" value="REDOX-CYCLING DRUG-SENSING TRANSCRIPTIONAL ACTIVATOR SOXR"/>
    <property type="match status" value="1"/>
</dbReference>
<name>A0A4P9VL69_9GAMM</name>
<dbReference type="PROSITE" id="PS50937">
    <property type="entry name" value="HTH_MERR_2"/>
    <property type="match status" value="1"/>
</dbReference>
<keyword evidence="4" id="KW-1185">Reference proteome</keyword>
<dbReference type="SMART" id="SM00422">
    <property type="entry name" value="HTH_MERR"/>
    <property type="match status" value="1"/>
</dbReference>
<accession>A0A4P9VL69</accession>
<evidence type="ECO:0000259" key="2">
    <source>
        <dbReference type="PROSITE" id="PS50937"/>
    </source>
</evidence>
<keyword evidence="1" id="KW-0238">DNA-binding</keyword>
<dbReference type="Proteomes" id="UP000257039">
    <property type="component" value="Unassembled WGS sequence"/>
</dbReference>
<protein>
    <submittedName>
        <fullName evidence="3">MerR family transcriptional regulator</fullName>
    </submittedName>
</protein>
<feature type="domain" description="HTH merR-type" evidence="2">
    <location>
        <begin position="1"/>
        <end position="70"/>
    </location>
</feature>
<dbReference type="AlphaFoldDB" id="A0A4P9VL69"/>
<dbReference type="RefSeq" id="WP_094786842.1">
    <property type="nucleotide sequence ID" value="NZ_NDXW01000001.1"/>
</dbReference>
<dbReference type="GO" id="GO:0003700">
    <property type="term" value="F:DNA-binding transcription factor activity"/>
    <property type="evidence" value="ECO:0007669"/>
    <property type="project" value="InterPro"/>
</dbReference>
<dbReference type="InterPro" id="IPR047057">
    <property type="entry name" value="MerR_fam"/>
</dbReference>
<dbReference type="GO" id="GO:0003677">
    <property type="term" value="F:DNA binding"/>
    <property type="evidence" value="ECO:0007669"/>
    <property type="project" value="UniProtKB-KW"/>
</dbReference>
<evidence type="ECO:0000313" key="4">
    <source>
        <dbReference type="Proteomes" id="UP000257039"/>
    </source>
</evidence>
<dbReference type="Pfam" id="PF13411">
    <property type="entry name" value="MerR_1"/>
    <property type="match status" value="1"/>
</dbReference>
<reference evidence="3 4" key="1">
    <citation type="submission" date="2017-04" db="EMBL/GenBank/DDBJ databases">
        <title>Draft genome sequence of Zooshikella ganghwensis VG4 isolated from Red Sea sediments.</title>
        <authorList>
            <person name="Rehman Z."/>
            <person name="Alam I."/>
            <person name="Kamau A."/>
            <person name="Bajic V."/>
            <person name="Leiknes T."/>
        </authorList>
    </citation>
    <scope>NUCLEOTIDE SEQUENCE [LARGE SCALE GENOMIC DNA]</scope>
    <source>
        <strain evidence="3 4">VG4</strain>
    </source>
</reference>
<organism evidence="3 4">
    <name type="scientific">Zooshikella ganghwensis</name>
    <dbReference type="NCBI Taxonomy" id="202772"/>
    <lineage>
        <taxon>Bacteria</taxon>
        <taxon>Pseudomonadati</taxon>
        <taxon>Pseudomonadota</taxon>
        <taxon>Gammaproteobacteria</taxon>
        <taxon>Oceanospirillales</taxon>
        <taxon>Zooshikellaceae</taxon>
        <taxon>Zooshikella</taxon>
    </lineage>
</organism>